<dbReference type="Gene3D" id="1.20.1310.10">
    <property type="entry name" value="Cullin Repeats"/>
    <property type="match status" value="2"/>
</dbReference>
<evidence type="ECO:0000256" key="2">
    <source>
        <dbReference type="ARBA" id="ARBA00004906"/>
    </source>
</evidence>
<dbReference type="GO" id="GO:0046983">
    <property type="term" value="F:protein dimerization activity"/>
    <property type="evidence" value="ECO:0007669"/>
    <property type="project" value="InterPro"/>
</dbReference>
<gene>
    <name evidence="13" type="ORF">AARE701A_LOCUS4318</name>
</gene>
<dbReference type="InterPro" id="IPR002100">
    <property type="entry name" value="TF_MADSbox"/>
</dbReference>
<dbReference type="FunFam" id="1.20.1310.10:FF:000014">
    <property type="entry name" value="Cullin 5"/>
    <property type="match status" value="1"/>
</dbReference>
<comment type="pathway">
    <text evidence="2">Protein modification; protein ubiquitination.</text>
</comment>
<keyword evidence="4" id="KW-1017">Isopeptide bond</keyword>
<dbReference type="Gene3D" id="3.40.1810.10">
    <property type="entry name" value="Transcription factor, MADS-box"/>
    <property type="match status" value="1"/>
</dbReference>
<keyword evidence="14" id="KW-1185">Reference proteome</keyword>
<keyword evidence="7" id="KW-0805">Transcription regulation</keyword>
<dbReference type="GO" id="GO:0000987">
    <property type="term" value="F:cis-regulatory region sequence-specific DNA binding"/>
    <property type="evidence" value="ECO:0007669"/>
    <property type="project" value="InterPro"/>
</dbReference>
<dbReference type="InterPro" id="IPR006525">
    <property type="entry name" value="Cystatin-related_pln"/>
</dbReference>
<dbReference type="SUPFAM" id="SSF55455">
    <property type="entry name" value="SRF-like"/>
    <property type="match status" value="1"/>
</dbReference>
<dbReference type="PROSITE" id="PS50066">
    <property type="entry name" value="MADS_BOX_2"/>
    <property type="match status" value="1"/>
</dbReference>
<dbReference type="FunFam" id="1.20.1310.10:FF:000021">
    <property type="entry name" value="Cullin-1, putative"/>
    <property type="match status" value="1"/>
</dbReference>
<dbReference type="SUPFAM" id="SSF74788">
    <property type="entry name" value="Cullin repeat-like"/>
    <property type="match status" value="1"/>
</dbReference>
<reference evidence="13" key="1">
    <citation type="submission" date="2021-01" db="EMBL/GenBank/DDBJ databases">
        <authorList>
            <person name="Bezrukov I."/>
        </authorList>
    </citation>
    <scope>NUCLEOTIDE SEQUENCE</scope>
</reference>
<sequence length="736" mass="85396">MAQHTEIKFEEGWSYLEKGVTKFIRILEGEPEPPFESNQYMNLYTTAYSMCTQKPDYSAQIYDNYREMIEDYVTQTVLPLLREKHDEYMLRELVKRWDNHKVLVRWFIRFFNYIDRYYVIRKNVPSLREVGLTCFNNLVYREVQSTATEAVIALIHKEREGEQIDRELVKNVLDVYVENGMGTMKKYEADFESFMLQDTASYYSRKASKWINEDSCPAYMLKACLRLCFHSIQEMVAKQLLENEYSGCCALLRDKKMDDLSRMYRLYSPIPQSLEHVADLFKQHITTERRALIKQADDAANNQLLIELHNKYMVYVTECFENHSIFHKLMCKPNEFEREDHPYITRTEKDEPQYTIEQELYMMEEQIEESEGFDIDFTLFRCLFNYYPVDLNANRFVEEPETTGDLLSRLSEKSLDGYNEVECTKYEFVKVVKANMYVCNGYTFLITFEMAPRDKRPNKLSDDDLQRKKQSFFKQRFPGFKKKATELSVLCGNSVGFICYGPDNDLHVWSQPQDHNPQTLTQIVTKFNALSDNKRKRNACDLYDFPNLKGLSGDELRNHLVNLDSHLVGIKQHKISIMKRNLKKPKEKETEDDHVKVSDNATISNCKVASSEDGLGFGDELGYVFRGSQETVSNFGSSTASNKGSRDVCVSDSSLLDPFTLGFSGHDYFPADPMAVTGNLGVCANNGVWDPSWLDFDFSSTLFTDDWTLSGYNPLLGATDSLTYQTPVTNNLGSVF</sequence>
<keyword evidence="6" id="KW-0832">Ubl conjugation</keyword>
<dbReference type="InterPro" id="IPR016159">
    <property type="entry name" value="Cullin_repeat-like_dom_sf"/>
</dbReference>
<evidence type="ECO:0000256" key="6">
    <source>
        <dbReference type="ARBA" id="ARBA00022843"/>
    </source>
</evidence>
<dbReference type="GO" id="GO:0000981">
    <property type="term" value="F:DNA-binding transcription factor activity, RNA polymerase II-specific"/>
    <property type="evidence" value="ECO:0007669"/>
    <property type="project" value="InterPro"/>
</dbReference>
<evidence type="ECO:0000313" key="14">
    <source>
        <dbReference type="Proteomes" id="UP000682877"/>
    </source>
</evidence>
<evidence type="ECO:0000256" key="3">
    <source>
        <dbReference type="ARBA" id="ARBA00006019"/>
    </source>
</evidence>
<keyword evidence="9" id="KW-0804">Transcription</keyword>
<keyword evidence="8" id="KW-0238">DNA-binding</keyword>
<evidence type="ECO:0000313" key="13">
    <source>
        <dbReference type="EMBL" id="CAE5962637.1"/>
    </source>
</evidence>
<keyword evidence="10" id="KW-0539">Nucleus</keyword>
<evidence type="ECO:0000256" key="7">
    <source>
        <dbReference type="ARBA" id="ARBA00023015"/>
    </source>
</evidence>
<accession>A0A8S1ZLN3</accession>
<dbReference type="Proteomes" id="UP000682877">
    <property type="component" value="Chromosome 2"/>
</dbReference>
<dbReference type="GO" id="GO:0005634">
    <property type="term" value="C:nucleus"/>
    <property type="evidence" value="ECO:0007669"/>
    <property type="project" value="UniProtKB-SubCell"/>
</dbReference>
<dbReference type="GO" id="GO:0045944">
    <property type="term" value="P:positive regulation of transcription by RNA polymerase II"/>
    <property type="evidence" value="ECO:0007669"/>
    <property type="project" value="InterPro"/>
</dbReference>
<dbReference type="CDD" id="cd00266">
    <property type="entry name" value="MADS_SRF_like"/>
    <property type="match status" value="1"/>
</dbReference>
<evidence type="ECO:0000256" key="8">
    <source>
        <dbReference type="ARBA" id="ARBA00023125"/>
    </source>
</evidence>
<proteinExistence type="inferred from homology"/>
<organism evidence="13 14">
    <name type="scientific">Arabidopsis arenosa</name>
    <name type="common">Sand rock-cress</name>
    <name type="synonym">Cardaminopsis arenosa</name>
    <dbReference type="NCBI Taxonomy" id="38785"/>
    <lineage>
        <taxon>Eukaryota</taxon>
        <taxon>Viridiplantae</taxon>
        <taxon>Streptophyta</taxon>
        <taxon>Embryophyta</taxon>
        <taxon>Tracheophyta</taxon>
        <taxon>Spermatophyta</taxon>
        <taxon>Magnoliopsida</taxon>
        <taxon>eudicotyledons</taxon>
        <taxon>Gunneridae</taxon>
        <taxon>Pentapetalae</taxon>
        <taxon>rosids</taxon>
        <taxon>malvids</taxon>
        <taxon>Brassicales</taxon>
        <taxon>Brassicaceae</taxon>
        <taxon>Camelineae</taxon>
        <taxon>Arabidopsis</taxon>
    </lineage>
</organism>
<dbReference type="InterPro" id="IPR001373">
    <property type="entry name" value="Cullin_N"/>
</dbReference>
<dbReference type="InterPro" id="IPR045093">
    <property type="entry name" value="Cullin"/>
</dbReference>
<evidence type="ECO:0000259" key="12">
    <source>
        <dbReference type="PROSITE" id="PS50066"/>
    </source>
</evidence>
<dbReference type="AlphaFoldDB" id="A0A8S1ZLN3"/>
<dbReference type="EMBL" id="LR999452">
    <property type="protein sequence ID" value="CAE5962637.1"/>
    <property type="molecule type" value="Genomic_DNA"/>
</dbReference>
<comment type="similarity">
    <text evidence="3">Belongs to the cullin family.</text>
</comment>
<dbReference type="InterPro" id="IPR033897">
    <property type="entry name" value="SRF-like_MADS-box"/>
</dbReference>
<evidence type="ECO:0000256" key="4">
    <source>
        <dbReference type="ARBA" id="ARBA00022499"/>
    </source>
</evidence>
<dbReference type="NCBIfam" id="TIGR01638">
    <property type="entry name" value="Atha_cystat_rel"/>
    <property type="match status" value="1"/>
</dbReference>
<evidence type="ECO:0000256" key="9">
    <source>
        <dbReference type="ARBA" id="ARBA00023163"/>
    </source>
</evidence>
<dbReference type="SMART" id="SM00432">
    <property type="entry name" value="MADS"/>
    <property type="match status" value="1"/>
</dbReference>
<protein>
    <recommendedName>
        <fullName evidence="11">Cullin-5</fullName>
    </recommendedName>
</protein>
<evidence type="ECO:0000256" key="1">
    <source>
        <dbReference type="ARBA" id="ARBA00004123"/>
    </source>
</evidence>
<keyword evidence="5" id="KW-0833">Ubl conjugation pathway</keyword>
<name>A0A8S1ZLN3_ARAAE</name>
<evidence type="ECO:0000256" key="5">
    <source>
        <dbReference type="ARBA" id="ARBA00022786"/>
    </source>
</evidence>
<feature type="domain" description="MADS-box" evidence="12">
    <location>
        <begin position="453"/>
        <end position="513"/>
    </location>
</feature>
<dbReference type="Pfam" id="PF00888">
    <property type="entry name" value="Cullin"/>
    <property type="match status" value="1"/>
</dbReference>
<dbReference type="PANTHER" id="PTHR11932">
    <property type="entry name" value="CULLIN"/>
    <property type="match status" value="1"/>
</dbReference>
<evidence type="ECO:0000256" key="11">
    <source>
        <dbReference type="ARBA" id="ARBA00040451"/>
    </source>
</evidence>
<dbReference type="GO" id="GO:0006511">
    <property type="term" value="P:ubiquitin-dependent protein catabolic process"/>
    <property type="evidence" value="ECO:0007669"/>
    <property type="project" value="InterPro"/>
</dbReference>
<evidence type="ECO:0000256" key="10">
    <source>
        <dbReference type="ARBA" id="ARBA00023242"/>
    </source>
</evidence>
<dbReference type="Pfam" id="PF00319">
    <property type="entry name" value="SRF-TF"/>
    <property type="match status" value="1"/>
</dbReference>
<dbReference type="InterPro" id="IPR036879">
    <property type="entry name" value="TF_MADSbox_sf"/>
</dbReference>
<comment type="subcellular location">
    <subcellularLocation>
        <location evidence="1">Nucleus</location>
    </subcellularLocation>
</comment>
<dbReference type="GO" id="GO:0031625">
    <property type="term" value="F:ubiquitin protein ligase binding"/>
    <property type="evidence" value="ECO:0007669"/>
    <property type="project" value="InterPro"/>
</dbReference>